<keyword evidence="2" id="KW-0378">Hydrolase</keyword>
<organism evidence="2 3">
    <name type="scientific">Rothia amarae</name>
    <dbReference type="NCBI Taxonomy" id="169480"/>
    <lineage>
        <taxon>Bacteria</taxon>
        <taxon>Bacillati</taxon>
        <taxon>Actinomycetota</taxon>
        <taxon>Actinomycetes</taxon>
        <taxon>Micrococcales</taxon>
        <taxon>Micrococcaceae</taxon>
        <taxon>Rothia</taxon>
    </lineage>
</organism>
<reference evidence="2 3" key="1">
    <citation type="submission" date="2020-09" db="EMBL/GenBank/DDBJ databases">
        <title>Investigation of environmental microbe.</title>
        <authorList>
            <person name="Ou Y."/>
            <person name="Kang Q."/>
        </authorList>
    </citation>
    <scope>NUCLEOTIDE SEQUENCE [LARGE SCALE GENOMIC DNA]</scope>
    <source>
        <strain evidence="2 3">KJZ-9</strain>
    </source>
</reference>
<dbReference type="AlphaFoldDB" id="A0A7H2BLV8"/>
<accession>A0A7H2BLV8</accession>
<gene>
    <name evidence="2" type="ORF">IDM48_04430</name>
</gene>
<dbReference type="KEGG" id="rama:IDM48_04430"/>
<dbReference type="RefSeq" id="WP_190618241.1">
    <property type="nucleotide sequence ID" value="NZ_CP061538.1"/>
</dbReference>
<proteinExistence type="predicted"/>
<keyword evidence="2" id="KW-0255">Endonuclease</keyword>
<evidence type="ECO:0000259" key="1">
    <source>
        <dbReference type="Pfam" id="PF01844"/>
    </source>
</evidence>
<dbReference type="InterPro" id="IPR003615">
    <property type="entry name" value="HNH_nuc"/>
</dbReference>
<dbReference type="EMBL" id="CP061538">
    <property type="protein sequence ID" value="QNV40654.1"/>
    <property type="molecule type" value="Genomic_DNA"/>
</dbReference>
<keyword evidence="3" id="KW-1185">Reference proteome</keyword>
<keyword evidence="2" id="KW-0540">Nuclease</keyword>
<dbReference type="InterPro" id="IPR002711">
    <property type="entry name" value="HNH"/>
</dbReference>
<name>A0A7H2BLV8_9MICC</name>
<sequence length="97" mass="11320">MPARTSNKHWRKSRHQAIKQAIQEDNFTCHYCNTWLRQEPGYPNSVEYDHVTAWSKVGDNTDKVLSCRTCNRSKGNRTAPKAYTVAKIKPLKVSRQW</sequence>
<protein>
    <submittedName>
        <fullName evidence="2">HNH endonuclease</fullName>
    </submittedName>
</protein>
<dbReference type="Pfam" id="PF01844">
    <property type="entry name" value="HNH"/>
    <property type="match status" value="1"/>
</dbReference>
<dbReference type="Gene3D" id="1.10.30.50">
    <property type="match status" value="1"/>
</dbReference>
<dbReference type="GO" id="GO:0003676">
    <property type="term" value="F:nucleic acid binding"/>
    <property type="evidence" value="ECO:0007669"/>
    <property type="project" value="InterPro"/>
</dbReference>
<dbReference type="GO" id="GO:0008270">
    <property type="term" value="F:zinc ion binding"/>
    <property type="evidence" value="ECO:0007669"/>
    <property type="project" value="InterPro"/>
</dbReference>
<feature type="domain" description="HNH" evidence="1">
    <location>
        <begin position="29"/>
        <end position="77"/>
    </location>
</feature>
<evidence type="ECO:0000313" key="2">
    <source>
        <dbReference type="EMBL" id="QNV40654.1"/>
    </source>
</evidence>
<dbReference type="GO" id="GO:0004519">
    <property type="term" value="F:endonuclease activity"/>
    <property type="evidence" value="ECO:0007669"/>
    <property type="project" value="UniProtKB-KW"/>
</dbReference>
<evidence type="ECO:0000313" key="3">
    <source>
        <dbReference type="Proteomes" id="UP000516421"/>
    </source>
</evidence>
<dbReference type="CDD" id="cd00085">
    <property type="entry name" value="HNHc"/>
    <property type="match status" value="1"/>
</dbReference>
<dbReference type="Proteomes" id="UP000516421">
    <property type="component" value="Chromosome"/>
</dbReference>